<proteinExistence type="predicted"/>
<accession>A0A1W5S351</accession>
<name>A0A1W5S351_9CAUD</name>
<protein>
    <submittedName>
        <fullName evidence="1">Uncharacterized protein</fullName>
    </submittedName>
</protein>
<evidence type="ECO:0000313" key="1">
    <source>
        <dbReference type="EMBL" id="ARB11247.1"/>
    </source>
</evidence>
<evidence type="ECO:0000313" key="2">
    <source>
        <dbReference type="Proteomes" id="UP000224896"/>
    </source>
</evidence>
<keyword evidence="2" id="KW-1185">Reference proteome</keyword>
<organism evidence="1 2">
    <name type="scientific">Marinomonas phage CPP1m</name>
    <dbReference type="NCBI Taxonomy" id="1965370"/>
    <lineage>
        <taxon>Viruses</taxon>
        <taxon>Duplodnaviria</taxon>
        <taxon>Heunggongvirae</taxon>
        <taxon>Uroviricota</taxon>
        <taxon>Caudoviricetes</taxon>
        <taxon>Autographivirales</taxon>
        <taxon>Autosignataviridae</taxon>
        <taxon>Colwellvirinae</taxon>
        <taxon>Murciavirus</taxon>
        <taxon>Murciavirus CPP1m</taxon>
    </lineage>
</organism>
<dbReference type="Proteomes" id="UP000224896">
    <property type="component" value="Segment"/>
</dbReference>
<reference evidence="2" key="1">
    <citation type="submission" date="2017-02" db="EMBL/GenBank/DDBJ databases">
        <authorList>
            <person name="Lucas-Elio P."/>
            <person name="Silas S."/>
            <person name="Fire A.Z."/>
            <person name="Sanchez-Amat A."/>
        </authorList>
    </citation>
    <scope>NUCLEOTIDE SEQUENCE [LARGE SCALE GENOMIC DNA]</scope>
</reference>
<dbReference type="KEGG" id="vg:54980171"/>
<dbReference type="EMBL" id="KY626176">
    <property type="protein sequence ID" value="ARB11247.1"/>
    <property type="molecule type" value="Genomic_DNA"/>
</dbReference>
<dbReference type="RefSeq" id="YP_009790017.1">
    <property type="nucleotide sequence ID" value="NC_047821.1"/>
</dbReference>
<dbReference type="GeneID" id="54980171"/>
<sequence length="53" mass="6145">MREIDEVFEEAYDLVNTGKPLNTDITKELLAHNIDIESLYLMAAPFEEDDENE</sequence>